<gene>
    <name evidence="3" type="ORF">HH1059_09530</name>
</gene>
<dbReference type="KEGG" id="hhk:HH1059_09530"/>
<reference evidence="3" key="1">
    <citation type="submission" date="2016-02" db="EMBL/GenBank/DDBJ databases">
        <title>Halorhodospira halochloris DSM-1059 complete genome, version 2.</title>
        <authorList>
            <person name="Tsukatani Y."/>
        </authorList>
    </citation>
    <scope>NUCLEOTIDE SEQUENCE</scope>
    <source>
        <strain evidence="3">DSM 1059</strain>
    </source>
</reference>
<evidence type="ECO:0000256" key="1">
    <source>
        <dbReference type="SAM" id="Coils"/>
    </source>
</evidence>
<organism evidence="3 4">
    <name type="scientific">Halorhodospira halochloris</name>
    <name type="common">Ectothiorhodospira halochloris</name>
    <dbReference type="NCBI Taxonomy" id="1052"/>
    <lineage>
        <taxon>Bacteria</taxon>
        <taxon>Pseudomonadati</taxon>
        <taxon>Pseudomonadota</taxon>
        <taxon>Gammaproteobacteria</taxon>
        <taxon>Chromatiales</taxon>
        <taxon>Ectothiorhodospiraceae</taxon>
        <taxon>Halorhodospira</taxon>
    </lineage>
</organism>
<evidence type="ECO:0000313" key="4">
    <source>
        <dbReference type="Proteomes" id="UP000218890"/>
    </source>
</evidence>
<name>A0A0X8XA10_HALHR</name>
<keyword evidence="2" id="KW-1133">Transmembrane helix</keyword>
<keyword evidence="1" id="KW-0175">Coiled coil</keyword>
<keyword evidence="2" id="KW-0812">Transmembrane</keyword>
<protein>
    <submittedName>
        <fullName evidence="3">Trichohyalin</fullName>
    </submittedName>
</protein>
<dbReference type="OrthoDB" id="5781423at2"/>
<feature type="transmembrane region" description="Helical" evidence="2">
    <location>
        <begin position="21"/>
        <end position="39"/>
    </location>
</feature>
<keyword evidence="2" id="KW-0472">Membrane</keyword>
<dbReference type="EMBL" id="AP017372">
    <property type="protein sequence ID" value="BAU57648.1"/>
    <property type="molecule type" value="Genomic_DNA"/>
</dbReference>
<proteinExistence type="predicted"/>
<feature type="coiled-coil region" evidence="1">
    <location>
        <begin position="245"/>
        <end position="272"/>
    </location>
</feature>
<accession>A0A0X8XA10</accession>
<evidence type="ECO:0000313" key="3">
    <source>
        <dbReference type="EMBL" id="BAU57648.1"/>
    </source>
</evidence>
<sequence length="329" mass="37398">MRDDEISLIDLWLTLVRRRRWIIGIALAVFLLGSSYALIETMDGEQQEFVSYVDLAAVEDEPMIPASSLKDVVERALLPATRMQYRFETGTSAPSVELEEIEGVNQLVLISKTAPERHEHAEALHEIISGELVSLQARRFENVQDRLEREIDRRSQELEEAREFYREEIETINQRLEDNHESLAEIREIRGTLREQLDSIEATDGAADLDTKTTSLQMRLEASRNDLSSIQQKVGNTQQLLSETRREKRRMELSYQRDIERLREELEQGLQEPGVSILAAEGEIIDDSRAGLIVALSAVLGIMLGIFGAFFREFIDQAQRVAAAEGASE</sequence>
<evidence type="ECO:0000256" key="2">
    <source>
        <dbReference type="SAM" id="Phobius"/>
    </source>
</evidence>
<dbReference type="RefSeq" id="WP_096408883.1">
    <property type="nucleotide sequence ID" value="NZ_AP017372.2"/>
</dbReference>
<feature type="transmembrane region" description="Helical" evidence="2">
    <location>
        <begin position="290"/>
        <end position="311"/>
    </location>
</feature>
<dbReference type="Proteomes" id="UP000218890">
    <property type="component" value="Chromosome"/>
</dbReference>
<dbReference type="AlphaFoldDB" id="A0A0X8XA10"/>
<keyword evidence="4" id="KW-1185">Reference proteome</keyword>
<feature type="coiled-coil region" evidence="1">
    <location>
        <begin position="137"/>
        <end position="186"/>
    </location>
</feature>